<dbReference type="PANTHER" id="PTHR42883:SF2">
    <property type="entry name" value="THYMIDYLYLTRANSFERASE"/>
    <property type="match status" value="1"/>
</dbReference>
<dbReference type="OrthoDB" id="9801810at2"/>
<dbReference type="EMBL" id="QOIL01000005">
    <property type="protein sequence ID" value="RCG31202.1"/>
    <property type="molecule type" value="Genomic_DNA"/>
</dbReference>
<sequence>MKALVLSGGSGTRLRPFSYSMPKQLIPIANRPVLEHVLMNIRDLGVTEIGVIVGSWAAEIAAVIGDGSSLGVRVTYIQQGAPLGLAHAVRLARGFLGEDDFVMYLGDIMLPDGVAEIAADFRARRPAAHVVAQRVPDPRAFGVVELGVDGAVRRLVEKPRWPRSDLAMVGVYFFTAAVHEAVAAIAPSRRGELEITDAVQWLVSRGRPVRATEYRGFWKDTGRPDDVLECNRRLLGELGGRVELGPMTRLVRSRIDGPVIVGANTLIEDCIIGPNVSIGRDCVLRGTRLSDSIVLDGASILEVPGMSGSIVGRSAVIEPAGSEAARYRLLVGDNTRVEIAPAAR</sequence>
<evidence type="ECO:0000313" key="4">
    <source>
        <dbReference type="Proteomes" id="UP000253094"/>
    </source>
</evidence>
<comment type="caution">
    <text evidence="3">The sequence shown here is derived from an EMBL/GenBank/DDBJ whole genome shotgun (WGS) entry which is preliminary data.</text>
</comment>
<dbReference type="InterPro" id="IPR056729">
    <property type="entry name" value="GMPPB_C"/>
</dbReference>
<dbReference type="SUPFAM" id="SSF53448">
    <property type="entry name" value="Nucleotide-diphospho-sugar transferases"/>
    <property type="match status" value="1"/>
</dbReference>
<dbReference type="Pfam" id="PF25087">
    <property type="entry name" value="GMPPB_C"/>
    <property type="match status" value="1"/>
</dbReference>
<dbReference type="InterPro" id="IPR005835">
    <property type="entry name" value="NTP_transferase_dom"/>
</dbReference>
<organism evidence="3 4">
    <name type="scientific">Sphaerisporangium album</name>
    <dbReference type="NCBI Taxonomy" id="509200"/>
    <lineage>
        <taxon>Bacteria</taxon>
        <taxon>Bacillati</taxon>
        <taxon>Actinomycetota</taxon>
        <taxon>Actinomycetes</taxon>
        <taxon>Streptosporangiales</taxon>
        <taxon>Streptosporangiaceae</taxon>
        <taxon>Sphaerisporangium</taxon>
    </lineage>
</organism>
<dbReference type="NCBIfam" id="TIGR01208">
    <property type="entry name" value="rmlA_long"/>
    <property type="match status" value="1"/>
</dbReference>
<dbReference type="InterPro" id="IPR029044">
    <property type="entry name" value="Nucleotide-diphossugar_trans"/>
</dbReference>
<name>A0A367FMX4_9ACTN</name>
<evidence type="ECO:0000259" key="2">
    <source>
        <dbReference type="Pfam" id="PF25087"/>
    </source>
</evidence>
<proteinExistence type="predicted"/>
<dbReference type="AlphaFoldDB" id="A0A367FMX4"/>
<dbReference type="CDD" id="cd04189">
    <property type="entry name" value="G1P_TT_long"/>
    <property type="match status" value="1"/>
</dbReference>
<evidence type="ECO:0000259" key="1">
    <source>
        <dbReference type="Pfam" id="PF00483"/>
    </source>
</evidence>
<reference evidence="3 4" key="1">
    <citation type="submission" date="2018-06" db="EMBL/GenBank/DDBJ databases">
        <title>Sphaerisporangium craniellae sp. nov., isolated from a marine sponge in the South China Sea.</title>
        <authorList>
            <person name="Li L."/>
        </authorList>
    </citation>
    <scope>NUCLEOTIDE SEQUENCE [LARGE SCALE GENOMIC DNA]</scope>
    <source>
        <strain evidence="3 4">CCTCC AA 208026</strain>
    </source>
</reference>
<dbReference type="RefSeq" id="WP_114028581.1">
    <property type="nucleotide sequence ID" value="NZ_QOIL01000005.1"/>
</dbReference>
<protein>
    <submittedName>
        <fullName evidence="3">Glucose-1-phosphate thymidylyltransferase</fullName>
        <ecNumber evidence="3">2.7.7.24</ecNumber>
    </submittedName>
</protein>
<feature type="domain" description="Nucleotidyl transferase" evidence="1">
    <location>
        <begin position="2"/>
        <end position="234"/>
    </location>
</feature>
<dbReference type="Proteomes" id="UP000253094">
    <property type="component" value="Unassembled WGS sequence"/>
</dbReference>
<dbReference type="GO" id="GO:0008879">
    <property type="term" value="F:glucose-1-phosphate thymidylyltransferase activity"/>
    <property type="evidence" value="ECO:0007669"/>
    <property type="project" value="UniProtKB-EC"/>
</dbReference>
<gene>
    <name evidence="3" type="ORF">DQ384_10695</name>
</gene>
<keyword evidence="4" id="KW-1185">Reference proteome</keyword>
<keyword evidence="3" id="KW-0548">Nucleotidyltransferase</keyword>
<evidence type="ECO:0000313" key="3">
    <source>
        <dbReference type="EMBL" id="RCG31202.1"/>
    </source>
</evidence>
<dbReference type="EC" id="2.7.7.24" evidence="3"/>
<dbReference type="PANTHER" id="PTHR42883">
    <property type="entry name" value="GLUCOSE-1-PHOSPHATE THYMIDYLTRANSFERASE"/>
    <property type="match status" value="1"/>
</dbReference>
<dbReference type="Pfam" id="PF00483">
    <property type="entry name" value="NTP_transferase"/>
    <property type="match status" value="1"/>
</dbReference>
<dbReference type="InterPro" id="IPR005908">
    <property type="entry name" value="G1P_thy_trans_l"/>
</dbReference>
<dbReference type="Gene3D" id="2.160.10.10">
    <property type="entry name" value="Hexapeptide repeat proteins"/>
    <property type="match status" value="1"/>
</dbReference>
<accession>A0A367FMX4</accession>
<feature type="domain" description="Mannose-1-phosphate guanyltransferase C-terminal" evidence="2">
    <location>
        <begin position="256"/>
        <end position="318"/>
    </location>
</feature>
<keyword evidence="3" id="KW-0808">Transferase</keyword>
<dbReference type="Gene3D" id="3.90.550.10">
    <property type="entry name" value="Spore Coat Polysaccharide Biosynthesis Protein SpsA, Chain A"/>
    <property type="match status" value="1"/>
</dbReference>